<keyword evidence="10" id="KW-0812">Transmembrane</keyword>
<dbReference type="GO" id="GO:0016705">
    <property type="term" value="F:oxidoreductase activity, acting on paired donors, with incorporation or reduction of molecular oxygen"/>
    <property type="evidence" value="ECO:0007669"/>
    <property type="project" value="InterPro"/>
</dbReference>
<dbReference type="EMBL" id="RWJN01000021">
    <property type="protein sequence ID" value="TCD70445.1"/>
    <property type="molecule type" value="Genomic_DNA"/>
</dbReference>
<dbReference type="Proteomes" id="UP000292702">
    <property type="component" value="Unassembled WGS sequence"/>
</dbReference>
<evidence type="ECO:0000256" key="4">
    <source>
        <dbReference type="ARBA" id="ARBA00022723"/>
    </source>
</evidence>
<comment type="caution">
    <text evidence="11">The sequence shown here is derived from an EMBL/GenBank/DDBJ whole genome shotgun (WGS) entry which is preliminary data.</text>
</comment>
<evidence type="ECO:0000256" key="7">
    <source>
        <dbReference type="ARBA" id="ARBA00023033"/>
    </source>
</evidence>
<evidence type="ECO:0000256" key="3">
    <source>
        <dbReference type="ARBA" id="ARBA00022617"/>
    </source>
</evidence>
<evidence type="ECO:0000256" key="1">
    <source>
        <dbReference type="ARBA" id="ARBA00001971"/>
    </source>
</evidence>
<dbReference type="InterPro" id="IPR036396">
    <property type="entry name" value="Cyt_P450_sf"/>
</dbReference>
<proteinExistence type="inferred from homology"/>
<dbReference type="InterPro" id="IPR047146">
    <property type="entry name" value="Cyt_P450_E_CYP52_fungi"/>
</dbReference>
<dbReference type="Gene3D" id="1.10.630.10">
    <property type="entry name" value="Cytochrome P450"/>
    <property type="match status" value="1"/>
</dbReference>
<comment type="similarity">
    <text evidence="2 9">Belongs to the cytochrome P450 family.</text>
</comment>
<keyword evidence="10" id="KW-0472">Membrane</keyword>
<evidence type="ECO:0000313" key="11">
    <source>
        <dbReference type="EMBL" id="TCD70445.1"/>
    </source>
</evidence>
<dbReference type="InterPro" id="IPR001128">
    <property type="entry name" value="Cyt_P450"/>
</dbReference>
<accession>A0A4R0RUY5</accession>
<dbReference type="PROSITE" id="PS00086">
    <property type="entry name" value="CYTOCHROME_P450"/>
    <property type="match status" value="1"/>
</dbReference>
<protein>
    <recommendedName>
        <fullName evidence="13">Cytochrome P450-dit2</fullName>
    </recommendedName>
</protein>
<comment type="cofactor">
    <cofactor evidence="1 8">
        <name>heme</name>
        <dbReference type="ChEBI" id="CHEBI:30413"/>
    </cofactor>
</comment>
<evidence type="ECO:0008006" key="13">
    <source>
        <dbReference type="Google" id="ProtNLM"/>
    </source>
</evidence>
<keyword evidence="6 8" id="KW-0408">Iron</keyword>
<dbReference type="GO" id="GO:0005506">
    <property type="term" value="F:iron ion binding"/>
    <property type="evidence" value="ECO:0007669"/>
    <property type="project" value="InterPro"/>
</dbReference>
<dbReference type="PRINTS" id="PR00385">
    <property type="entry name" value="P450"/>
</dbReference>
<keyword evidence="3 8" id="KW-0349">Heme</keyword>
<evidence type="ECO:0000256" key="8">
    <source>
        <dbReference type="PIRSR" id="PIRSR602401-1"/>
    </source>
</evidence>
<keyword evidence="12" id="KW-1185">Reference proteome</keyword>
<organism evidence="11 12">
    <name type="scientific">Steccherinum ochraceum</name>
    <dbReference type="NCBI Taxonomy" id="92696"/>
    <lineage>
        <taxon>Eukaryota</taxon>
        <taxon>Fungi</taxon>
        <taxon>Dikarya</taxon>
        <taxon>Basidiomycota</taxon>
        <taxon>Agaricomycotina</taxon>
        <taxon>Agaricomycetes</taxon>
        <taxon>Polyporales</taxon>
        <taxon>Steccherinaceae</taxon>
        <taxon>Steccherinum</taxon>
    </lineage>
</organism>
<dbReference type="STRING" id="92696.A0A4R0RUY5"/>
<name>A0A4R0RUY5_9APHY</name>
<evidence type="ECO:0000256" key="10">
    <source>
        <dbReference type="SAM" id="Phobius"/>
    </source>
</evidence>
<dbReference type="InterPro" id="IPR002401">
    <property type="entry name" value="Cyt_P450_E_grp-I"/>
</dbReference>
<dbReference type="GO" id="GO:0004497">
    <property type="term" value="F:monooxygenase activity"/>
    <property type="evidence" value="ECO:0007669"/>
    <property type="project" value="UniProtKB-KW"/>
</dbReference>
<dbReference type="PRINTS" id="PR00463">
    <property type="entry name" value="EP450I"/>
</dbReference>
<gene>
    <name evidence="11" type="ORF">EIP91_003526</name>
</gene>
<dbReference type="PANTHER" id="PTHR24287">
    <property type="entry name" value="P450, PUTATIVE (EUROFUNG)-RELATED"/>
    <property type="match status" value="1"/>
</dbReference>
<feature type="transmembrane region" description="Helical" evidence="10">
    <location>
        <begin position="6"/>
        <end position="27"/>
    </location>
</feature>
<dbReference type="PANTHER" id="PTHR24287:SF1">
    <property type="entry name" value="P450, PUTATIVE (EUROFUNG)-RELATED"/>
    <property type="match status" value="1"/>
</dbReference>
<sequence>MKLTPGVPLLAKTIVGLCVPSVVLIALSRSANKHFAITVPAWLLWATCLASVPFLVVCAIWYTILHERYGTWKLGAQPLPRLRGKWIGDIDLLLEIFRTYKKGYFYDTLWDGSDAIGPSYDTFALWEHDIITCDPDVIKTILATDFDNYVKGPVFQYANKTVLGSGVFNVDGDLWKFHRGMSRPFFNRDRIAHFGVFDKHADTALTKLKTRLNEGHAVDFQDLIGRFTLDVATEFLFGSCVCSLASDLPFPFNAPQSTQNALPNRAEEFARAFKTAQSVLSERLLLQGIWPFTEILTDRVEQPMKVVRDLLDPVFKEALSKEQMRQSIGEKAEEDDTLLGHLAKETSDLNIIRDEILNIMLAGRDTTAAALTFCMYFLCTHPGPRKRLREEILQRLGPNAAPTPEDIRELKYLRAFINESLRLFPPVPWNSRATVKETTWANPDPSGKPYYIPAQANVSFSVFMMHRRKDFWGPDAEVFDPDRFIDERLHKYLVPNPFIFMPFNGGPRICLGQQFAYNEISYFLVRLLQNFESMELDAAAQPPEARVPPEWQSSSKLRVRLEKIRPKHHLTIYVEGGLWVRLRKAEDKEGEVPV</sequence>
<evidence type="ECO:0000313" key="12">
    <source>
        <dbReference type="Proteomes" id="UP000292702"/>
    </source>
</evidence>
<reference evidence="11 12" key="1">
    <citation type="submission" date="2018-11" db="EMBL/GenBank/DDBJ databases">
        <title>Genome assembly of Steccherinum ochraceum LE-BIN_3174, the white-rot fungus of the Steccherinaceae family (The Residual Polyporoid clade, Polyporales, Basidiomycota).</title>
        <authorList>
            <person name="Fedorova T.V."/>
            <person name="Glazunova O.A."/>
            <person name="Landesman E.O."/>
            <person name="Moiseenko K.V."/>
            <person name="Psurtseva N.V."/>
            <person name="Savinova O.S."/>
            <person name="Shakhova N.V."/>
            <person name="Tyazhelova T.V."/>
            <person name="Vasina D.V."/>
        </authorList>
    </citation>
    <scope>NUCLEOTIDE SEQUENCE [LARGE SCALE GENOMIC DNA]</scope>
    <source>
        <strain evidence="11 12">LE-BIN_3174</strain>
    </source>
</reference>
<evidence type="ECO:0000256" key="2">
    <source>
        <dbReference type="ARBA" id="ARBA00010617"/>
    </source>
</evidence>
<keyword evidence="4 8" id="KW-0479">Metal-binding</keyword>
<keyword evidence="10" id="KW-1133">Transmembrane helix</keyword>
<dbReference type="InterPro" id="IPR017972">
    <property type="entry name" value="Cyt_P450_CS"/>
</dbReference>
<evidence type="ECO:0000256" key="5">
    <source>
        <dbReference type="ARBA" id="ARBA00023002"/>
    </source>
</evidence>
<feature type="binding site" description="axial binding residue" evidence="8">
    <location>
        <position position="510"/>
    </location>
    <ligand>
        <name>heme</name>
        <dbReference type="ChEBI" id="CHEBI:30413"/>
    </ligand>
    <ligandPart>
        <name>Fe</name>
        <dbReference type="ChEBI" id="CHEBI:18248"/>
    </ligandPart>
</feature>
<dbReference type="AlphaFoldDB" id="A0A4R0RUY5"/>
<dbReference type="SUPFAM" id="SSF48264">
    <property type="entry name" value="Cytochrome P450"/>
    <property type="match status" value="1"/>
</dbReference>
<evidence type="ECO:0000256" key="6">
    <source>
        <dbReference type="ARBA" id="ARBA00023004"/>
    </source>
</evidence>
<evidence type="ECO:0000256" key="9">
    <source>
        <dbReference type="RuleBase" id="RU000461"/>
    </source>
</evidence>
<feature type="transmembrane region" description="Helical" evidence="10">
    <location>
        <begin position="39"/>
        <end position="64"/>
    </location>
</feature>
<dbReference type="OrthoDB" id="1470350at2759"/>
<keyword evidence="7 9" id="KW-0503">Monooxygenase</keyword>
<keyword evidence="5 9" id="KW-0560">Oxidoreductase</keyword>
<dbReference type="Pfam" id="PF00067">
    <property type="entry name" value="p450"/>
    <property type="match status" value="1"/>
</dbReference>
<dbReference type="CDD" id="cd11063">
    <property type="entry name" value="CYP52"/>
    <property type="match status" value="1"/>
</dbReference>
<dbReference type="GO" id="GO:0020037">
    <property type="term" value="F:heme binding"/>
    <property type="evidence" value="ECO:0007669"/>
    <property type="project" value="InterPro"/>
</dbReference>